<dbReference type="EMBL" id="LR796195">
    <property type="protein sequence ID" value="CAB4126408.1"/>
    <property type="molecule type" value="Genomic_DNA"/>
</dbReference>
<accession>A0A6J5KV88</accession>
<reference evidence="1" key="1">
    <citation type="submission" date="2020-04" db="EMBL/GenBank/DDBJ databases">
        <authorList>
            <person name="Chiriac C."/>
            <person name="Salcher M."/>
            <person name="Ghai R."/>
            <person name="Kavagutti S V."/>
        </authorList>
    </citation>
    <scope>NUCLEOTIDE SEQUENCE</scope>
</reference>
<name>A0A6J5KV88_9CAUD</name>
<organism evidence="1">
    <name type="scientific">uncultured Caudovirales phage</name>
    <dbReference type="NCBI Taxonomy" id="2100421"/>
    <lineage>
        <taxon>Viruses</taxon>
        <taxon>Duplodnaviria</taxon>
        <taxon>Heunggongvirae</taxon>
        <taxon>Uroviricota</taxon>
        <taxon>Caudoviricetes</taxon>
        <taxon>Peduoviridae</taxon>
        <taxon>Maltschvirus</taxon>
        <taxon>Maltschvirus maltsch</taxon>
    </lineage>
</organism>
<gene>
    <name evidence="1" type="ORF">UFOVP88_47</name>
</gene>
<protein>
    <submittedName>
        <fullName evidence="1">Uncharacterized protein</fullName>
    </submittedName>
</protein>
<sequence>MQVAFHPSAKAMGFHASKDKLKSLSGVSEELLGKAEEKLVSKKKYAMD</sequence>
<evidence type="ECO:0000313" key="1">
    <source>
        <dbReference type="EMBL" id="CAB4126408.1"/>
    </source>
</evidence>
<proteinExistence type="predicted"/>